<name>A0A0E9U263_ANGAN</name>
<sequence>MFTDSYLFYCSKLALIWFPLMPQVTDS</sequence>
<dbReference type="AlphaFoldDB" id="A0A0E9U263"/>
<protein>
    <submittedName>
        <fullName evidence="1">Uncharacterized protein</fullName>
    </submittedName>
</protein>
<dbReference type="EMBL" id="GBXM01047663">
    <property type="protein sequence ID" value="JAH60914.1"/>
    <property type="molecule type" value="Transcribed_RNA"/>
</dbReference>
<proteinExistence type="predicted"/>
<dbReference type="EMBL" id="GBXM01049509">
    <property type="protein sequence ID" value="JAH59068.1"/>
    <property type="molecule type" value="Transcribed_RNA"/>
</dbReference>
<reference evidence="1" key="2">
    <citation type="journal article" date="2015" name="Fish Shellfish Immunol.">
        <title>Early steps in the European eel (Anguilla anguilla)-Vibrio vulnificus interaction in the gills: Role of the RtxA13 toxin.</title>
        <authorList>
            <person name="Callol A."/>
            <person name="Pajuelo D."/>
            <person name="Ebbesson L."/>
            <person name="Teles M."/>
            <person name="MacKenzie S."/>
            <person name="Amaro C."/>
        </authorList>
    </citation>
    <scope>NUCLEOTIDE SEQUENCE</scope>
</reference>
<reference evidence="1" key="1">
    <citation type="submission" date="2014-11" db="EMBL/GenBank/DDBJ databases">
        <authorList>
            <person name="Amaro Gonzalez C."/>
        </authorList>
    </citation>
    <scope>NUCLEOTIDE SEQUENCE</scope>
</reference>
<evidence type="ECO:0000313" key="1">
    <source>
        <dbReference type="EMBL" id="JAH59068.1"/>
    </source>
</evidence>
<organism evidence="1">
    <name type="scientific">Anguilla anguilla</name>
    <name type="common">European freshwater eel</name>
    <name type="synonym">Muraena anguilla</name>
    <dbReference type="NCBI Taxonomy" id="7936"/>
    <lineage>
        <taxon>Eukaryota</taxon>
        <taxon>Metazoa</taxon>
        <taxon>Chordata</taxon>
        <taxon>Craniata</taxon>
        <taxon>Vertebrata</taxon>
        <taxon>Euteleostomi</taxon>
        <taxon>Actinopterygii</taxon>
        <taxon>Neopterygii</taxon>
        <taxon>Teleostei</taxon>
        <taxon>Anguilliformes</taxon>
        <taxon>Anguillidae</taxon>
        <taxon>Anguilla</taxon>
    </lineage>
</organism>
<accession>A0A0E9U263</accession>